<gene>
    <name evidence="2" type="ORF">IAA63_08070</name>
</gene>
<sequence length="103" mass="11468">MTGSIFDWVLAAVLATISVILLLGKGEFILKAINGGRRKEKRWGDKEKKRYSRAMGVFVGVLAIDEVIIALYSDNQWMMLVCLLIAVGALVGMGKFSRNYSRK</sequence>
<evidence type="ECO:0000313" key="3">
    <source>
        <dbReference type="Proteomes" id="UP000886723"/>
    </source>
</evidence>
<keyword evidence="1" id="KW-0472">Membrane</keyword>
<reference evidence="2" key="1">
    <citation type="submission" date="2020-10" db="EMBL/GenBank/DDBJ databases">
        <authorList>
            <person name="Gilroy R."/>
        </authorList>
    </citation>
    <scope>NUCLEOTIDE SEQUENCE</scope>
    <source>
        <strain evidence="2">ChiBcec2-4451</strain>
    </source>
</reference>
<name>A0A9D1T731_9FIRM</name>
<dbReference type="AlphaFoldDB" id="A0A9D1T731"/>
<dbReference type="Proteomes" id="UP000886723">
    <property type="component" value="Unassembled WGS sequence"/>
</dbReference>
<feature type="transmembrane region" description="Helical" evidence="1">
    <location>
        <begin position="6"/>
        <end position="30"/>
    </location>
</feature>
<feature type="transmembrane region" description="Helical" evidence="1">
    <location>
        <begin position="77"/>
        <end position="96"/>
    </location>
</feature>
<feature type="transmembrane region" description="Helical" evidence="1">
    <location>
        <begin position="51"/>
        <end position="71"/>
    </location>
</feature>
<protein>
    <submittedName>
        <fullName evidence="2">DUF3784 domain-containing protein</fullName>
    </submittedName>
</protein>
<evidence type="ECO:0000313" key="2">
    <source>
        <dbReference type="EMBL" id="HIV13078.1"/>
    </source>
</evidence>
<accession>A0A9D1T731</accession>
<comment type="caution">
    <text evidence="2">The sequence shown here is derived from an EMBL/GenBank/DDBJ whole genome shotgun (WGS) entry which is preliminary data.</text>
</comment>
<evidence type="ECO:0000256" key="1">
    <source>
        <dbReference type="SAM" id="Phobius"/>
    </source>
</evidence>
<reference evidence="2" key="2">
    <citation type="journal article" date="2021" name="PeerJ">
        <title>Extensive microbial diversity within the chicken gut microbiome revealed by metagenomics and culture.</title>
        <authorList>
            <person name="Gilroy R."/>
            <person name="Ravi A."/>
            <person name="Getino M."/>
            <person name="Pursley I."/>
            <person name="Horton D.L."/>
            <person name="Alikhan N.F."/>
            <person name="Baker D."/>
            <person name="Gharbi K."/>
            <person name="Hall N."/>
            <person name="Watson M."/>
            <person name="Adriaenssens E.M."/>
            <person name="Foster-Nyarko E."/>
            <person name="Jarju S."/>
            <person name="Secka A."/>
            <person name="Antonio M."/>
            <person name="Oren A."/>
            <person name="Chaudhuri R.R."/>
            <person name="La Ragione R."/>
            <person name="Hildebrand F."/>
            <person name="Pallen M.J."/>
        </authorList>
    </citation>
    <scope>NUCLEOTIDE SEQUENCE</scope>
    <source>
        <strain evidence="2">ChiBcec2-4451</strain>
    </source>
</reference>
<keyword evidence="1" id="KW-0812">Transmembrane</keyword>
<dbReference type="EMBL" id="DVON01000174">
    <property type="protein sequence ID" value="HIV13078.1"/>
    <property type="molecule type" value="Genomic_DNA"/>
</dbReference>
<keyword evidence="1" id="KW-1133">Transmembrane helix</keyword>
<proteinExistence type="predicted"/>
<organism evidence="2 3">
    <name type="scientific">Candidatus Pullilachnospira stercoravium</name>
    <dbReference type="NCBI Taxonomy" id="2840913"/>
    <lineage>
        <taxon>Bacteria</taxon>
        <taxon>Bacillati</taxon>
        <taxon>Bacillota</taxon>
        <taxon>Clostridia</taxon>
        <taxon>Lachnospirales</taxon>
        <taxon>Lachnospiraceae</taxon>
        <taxon>Lachnospiraceae incertae sedis</taxon>
        <taxon>Candidatus Pullilachnospira</taxon>
    </lineage>
</organism>